<evidence type="ECO:0000256" key="2">
    <source>
        <dbReference type="ARBA" id="ARBA00022803"/>
    </source>
</evidence>
<evidence type="ECO:0000313" key="4">
    <source>
        <dbReference type="EMBL" id="VAW40818.1"/>
    </source>
</evidence>
<dbReference type="InterPro" id="IPR011990">
    <property type="entry name" value="TPR-like_helical_dom_sf"/>
</dbReference>
<keyword evidence="1" id="KW-0677">Repeat</keyword>
<sequence>MKKNSKYILLFIVSVFTHSVFAGSLKTDNPVRERSNKEAMTETVYKKFVKLQEMIADSKYVAARTGLNALLNKRLNSFEKAQIHQFLAWVDSAEDKFTSASKHLQIAIDSDALPNIAQFNMMLQMAQMLAGAGKYQQAIDALHRYYKVTDEIQDTTFNFEAQLYAQLDKFKPAIVVLKKAIDLADKPKEPWHYLLFNLHMQLSEFSQAAAALEVLIKINPNKRDYWVKLSQVYFTLQKDDKALATLVVADKNGMIPDEKDRLQLVKMYAFMGVPYKAGKVLEQGLKSGAIKPTFKRWDDLGSMWYSAAEMDNALRAYDEASKLATDGQIDYRRANIYFSREKWNKAKNALLAAIEKGGLNDRKLGTSWLLIGMAESEQGNDAAAIKYLRNALQYKSSKKHAAQWIEHLQSKLKAAQNKVAAEKALAEETAANAIAEQ</sequence>
<dbReference type="SUPFAM" id="SSF48452">
    <property type="entry name" value="TPR-like"/>
    <property type="match status" value="2"/>
</dbReference>
<dbReference type="GO" id="GO:0060271">
    <property type="term" value="P:cilium assembly"/>
    <property type="evidence" value="ECO:0007669"/>
    <property type="project" value="TreeGrafter"/>
</dbReference>
<reference evidence="4" key="1">
    <citation type="submission" date="2018-06" db="EMBL/GenBank/DDBJ databases">
        <authorList>
            <person name="Zhirakovskaya E."/>
        </authorList>
    </citation>
    <scope>NUCLEOTIDE SEQUENCE</scope>
</reference>
<keyword evidence="2" id="KW-0802">TPR repeat</keyword>
<evidence type="ECO:0008006" key="5">
    <source>
        <dbReference type="Google" id="ProtNLM"/>
    </source>
</evidence>
<protein>
    <recommendedName>
        <fullName evidence="5">TPR domain protein, component of TonB system</fullName>
    </recommendedName>
</protein>
<evidence type="ECO:0000256" key="3">
    <source>
        <dbReference type="SAM" id="Coils"/>
    </source>
</evidence>
<dbReference type="GO" id="GO:0061512">
    <property type="term" value="P:protein localization to cilium"/>
    <property type="evidence" value="ECO:0007669"/>
    <property type="project" value="TreeGrafter"/>
</dbReference>
<dbReference type="PANTHER" id="PTHR44186:SF1">
    <property type="entry name" value="BARDET-BIEDL SYNDROME 4 PROTEIN"/>
    <property type="match status" value="1"/>
</dbReference>
<accession>A0A3B0VAV0</accession>
<dbReference type="Pfam" id="PF13432">
    <property type="entry name" value="TPR_16"/>
    <property type="match status" value="2"/>
</dbReference>
<feature type="coiled-coil region" evidence="3">
    <location>
        <begin position="405"/>
        <end position="432"/>
    </location>
</feature>
<evidence type="ECO:0000256" key="1">
    <source>
        <dbReference type="ARBA" id="ARBA00022737"/>
    </source>
</evidence>
<dbReference type="InterPro" id="IPR019734">
    <property type="entry name" value="TPR_rpt"/>
</dbReference>
<keyword evidence="3" id="KW-0175">Coiled coil</keyword>
<proteinExistence type="predicted"/>
<dbReference type="SMART" id="SM00028">
    <property type="entry name" value="TPR"/>
    <property type="match status" value="6"/>
</dbReference>
<dbReference type="EMBL" id="UOEW01000288">
    <property type="protein sequence ID" value="VAW40818.1"/>
    <property type="molecule type" value="Genomic_DNA"/>
</dbReference>
<gene>
    <name evidence="4" type="ORF">MNBD_GAMMA01-1932</name>
</gene>
<organism evidence="4">
    <name type="scientific">hydrothermal vent metagenome</name>
    <dbReference type="NCBI Taxonomy" id="652676"/>
    <lineage>
        <taxon>unclassified sequences</taxon>
        <taxon>metagenomes</taxon>
        <taxon>ecological metagenomes</taxon>
    </lineage>
</organism>
<dbReference type="PANTHER" id="PTHR44186">
    <property type="match status" value="1"/>
</dbReference>
<dbReference type="AlphaFoldDB" id="A0A3B0VAV0"/>
<dbReference type="GO" id="GO:0036064">
    <property type="term" value="C:ciliary basal body"/>
    <property type="evidence" value="ECO:0007669"/>
    <property type="project" value="TreeGrafter"/>
</dbReference>
<dbReference type="Pfam" id="PF13181">
    <property type="entry name" value="TPR_8"/>
    <property type="match status" value="1"/>
</dbReference>
<name>A0A3B0VAV0_9ZZZZ</name>
<dbReference type="Gene3D" id="1.25.40.10">
    <property type="entry name" value="Tetratricopeptide repeat domain"/>
    <property type="match status" value="3"/>
</dbReference>